<dbReference type="EMBL" id="CP001821">
    <property type="protein sequence ID" value="ACZ32311.1"/>
    <property type="molecule type" value="Genomic_DNA"/>
</dbReference>
<dbReference type="AlphaFoldDB" id="D1BRP5"/>
<protein>
    <submittedName>
        <fullName evidence="2">Chloramphenicol O-acetyltransferase</fullName>
        <ecNumber evidence="2">2.3.1.28</ecNumber>
    </submittedName>
</protein>
<sequence length="220" mass="24633">MGRVTTLRPLDLDTWPRRETFEHYFRRNRCTFAATVDVDVTALVGALPGSGRKTYPSQVWAIATVVNRHPALRMSMSDDGVPGVWDRLDPMFTVLNPERETFCAVRVPYDADFAVFHDAATALLTEHRHATAMFPQGPPPDHTFDISSLPWTSFTGFALQVEHGWEHLRPIWTIGRFRESGGRTLMPLALQIHHAAADGLHAARALADLEQLLAEPGWLA</sequence>
<dbReference type="eggNOG" id="COG4845">
    <property type="taxonomic scope" value="Bacteria"/>
</dbReference>
<dbReference type="SMART" id="SM01059">
    <property type="entry name" value="CAT"/>
    <property type="match status" value="1"/>
</dbReference>
<reference evidence="3" key="1">
    <citation type="submission" date="2009-11" db="EMBL/GenBank/DDBJ databases">
        <title>The complete chromosome of Xylanimonas cellulosilytica DSM 15894.</title>
        <authorList>
            <consortium name="US DOE Joint Genome Institute (JGI-PGF)"/>
            <person name="Lucas S."/>
            <person name="Copeland A."/>
            <person name="Lapidus A."/>
            <person name="Glavina del Rio T."/>
            <person name="Dalin E."/>
            <person name="Tice H."/>
            <person name="Bruce D."/>
            <person name="Goodwin L."/>
            <person name="Pitluck S."/>
            <person name="Kyrpides N."/>
            <person name="Mavromatis K."/>
            <person name="Ivanova N."/>
            <person name="Mikhailova N."/>
            <person name="Foster B."/>
            <person name="Clum A."/>
            <person name="Brettin T."/>
            <person name="Detter J.C."/>
            <person name="Han C."/>
            <person name="Larimer F."/>
            <person name="Land M."/>
            <person name="Hauser L."/>
            <person name="Markowitz V."/>
            <person name="Cheng J.F."/>
            <person name="Hugenholtz P."/>
            <person name="Woyke T."/>
            <person name="Wu D."/>
            <person name="Gehrich-Schroeter G."/>
            <person name="Schneider S."/>
            <person name="Pukall S.R."/>
            <person name="Klenk H.P."/>
            <person name="Eisen J.A."/>
        </authorList>
    </citation>
    <scope>NUCLEOTIDE SEQUENCE [LARGE SCALE GENOMIC DNA]</scope>
    <source>
        <strain evidence="3">DSM 15894 / CECT 5975 / LMG 20990 / XIL07</strain>
    </source>
</reference>
<feature type="active site" description="Proton acceptor" evidence="1">
    <location>
        <position position="194"/>
    </location>
</feature>
<gene>
    <name evidence="2" type="ordered locus">Xcel_3311</name>
</gene>
<reference evidence="2 3" key="2">
    <citation type="journal article" date="2010" name="Stand. Genomic Sci.">
        <title>Complete genome sequence of Xylanimonas cellulosilytica type strain (XIL07).</title>
        <authorList>
            <person name="Foster B."/>
            <person name="Pukall R."/>
            <person name="Abt B."/>
            <person name="Nolan M."/>
            <person name="Glavina Del Rio T."/>
            <person name="Chen F."/>
            <person name="Lucas S."/>
            <person name="Tice H."/>
            <person name="Pitluck S."/>
            <person name="Cheng J.-F."/>
            <person name="Chertkov O."/>
            <person name="Brettin T."/>
            <person name="Han C."/>
            <person name="Detter J.C."/>
            <person name="Bruce D."/>
            <person name="Goodwin L."/>
            <person name="Ivanova N."/>
            <person name="Mavromatis K."/>
            <person name="Pati A."/>
            <person name="Mikhailova N."/>
            <person name="Chen A."/>
            <person name="Palaniappan K."/>
            <person name="Land M."/>
            <person name="Hauser L."/>
            <person name="Chang Y.-J."/>
            <person name="Jeffries C.D."/>
            <person name="Chain P."/>
            <person name="Rohde M."/>
            <person name="Goeker M."/>
            <person name="Bristow J."/>
            <person name="Eisen J.A."/>
            <person name="Markowitz V."/>
            <person name="Hugenholtz P."/>
            <person name="Kyrpides N.C."/>
            <person name="Klenk H.-P."/>
            <person name="Lapidus A."/>
        </authorList>
    </citation>
    <scope>NUCLEOTIDE SEQUENCE [LARGE SCALE GENOMIC DNA]</scope>
    <source>
        <strain evidence="3">DSM 15894 / CECT 5975 / LMG 20990 / XIL07</strain>
    </source>
</reference>
<proteinExistence type="predicted"/>
<keyword evidence="2" id="KW-0012">Acyltransferase</keyword>
<dbReference type="EC" id="2.3.1.28" evidence="2"/>
<organism evidence="2 3">
    <name type="scientific">Xylanimonas cellulosilytica (strain DSM 15894 / JCM 12276 / CECT 5975 / KCTC 9989 / LMG 20990 / NBRC 107835 / XIL07)</name>
    <dbReference type="NCBI Taxonomy" id="446471"/>
    <lineage>
        <taxon>Bacteria</taxon>
        <taxon>Bacillati</taxon>
        <taxon>Actinomycetota</taxon>
        <taxon>Actinomycetes</taxon>
        <taxon>Micrococcales</taxon>
        <taxon>Promicromonosporaceae</taxon>
        <taxon>Xylanimonas</taxon>
    </lineage>
</organism>
<dbReference type="Pfam" id="PF00302">
    <property type="entry name" value="CAT"/>
    <property type="match status" value="1"/>
</dbReference>
<evidence type="ECO:0000256" key="1">
    <source>
        <dbReference type="PIRSR" id="PIRSR000440-1"/>
    </source>
</evidence>
<dbReference type="PIRSF" id="PIRSF000440">
    <property type="entry name" value="CAT"/>
    <property type="match status" value="1"/>
</dbReference>
<dbReference type="Proteomes" id="UP000002255">
    <property type="component" value="Chromosome"/>
</dbReference>
<dbReference type="InterPro" id="IPR001707">
    <property type="entry name" value="Cmp_AcTrfase"/>
</dbReference>
<dbReference type="SUPFAM" id="SSF52777">
    <property type="entry name" value="CoA-dependent acyltransferases"/>
    <property type="match status" value="1"/>
</dbReference>
<dbReference type="RefSeq" id="WP_012880051.1">
    <property type="nucleotide sequence ID" value="NC_013530.1"/>
</dbReference>
<keyword evidence="3" id="KW-1185">Reference proteome</keyword>
<dbReference type="STRING" id="446471.Xcel_3311"/>
<evidence type="ECO:0000313" key="3">
    <source>
        <dbReference type="Proteomes" id="UP000002255"/>
    </source>
</evidence>
<name>D1BRP5_XYLCX</name>
<keyword evidence="2" id="KW-0808">Transferase</keyword>
<dbReference type="GO" id="GO:0008811">
    <property type="term" value="F:chloramphenicol O-acetyltransferase activity"/>
    <property type="evidence" value="ECO:0007669"/>
    <property type="project" value="UniProtKB-EC"/>
</dbReference>
<dbReference type="KEGG" id="xce:Xcel_3311"/>
<dbReference type="Gene3D" id="3.30.559.10">
    <property type="entry name" value="Chloramphenicol acetyltransferase-like domain"/>
    <property type="match status" value="1"/>
</dbReference>
<accession>D1BRP5</accession>
<evidence type="ECO:0000313" key="2">
    <source>
        <dbReference type="EMBL" id="ACZ32311.1"/>
    </source>
</evidence>
<dbReference type="PANTHER" id="PTHR38474">
    <property type="entry name" value="SLR0299 PROTEIN"/>
    <property type="match status" value="1"/>
</dbReference>
<dbReference type="OrthoDB" id="9801766at2"/>
<dbReference type="HOGENOM" id="CLU_093121_0_0_11"/>
<dbReference type="InterPro" id="IPR023213">
    <property type="entry name" value="CAT-like_dom_sf"/>
</dbReference>
<dbReference type="PANTHER" id="PTHR38474:SF2">
    <property type="entry name" value="CHLORAMPHENICOL ACETYLTRANSFERASE"/>
    <property type="match status" value="1"/>
</dbReference>